<feature type="domain" description="Phospholipase/carboxylesterase/thioesterase" evidence="15">
    <location>
        <begin position="7"/>
        <end position="220"/>
    </location>
</feature>
<dbReference type="OrthoDB" id="2418081at2759"/>
<dbReference type="PANTHER" id="PTHR10655:SF17">
    <property type="entry name" value="LYSOPHOSPHOLIPASE-LIKE PROTEIN 1"/>
    <property type="match status" value="1"/>
</dbReference>
<dbReference type="GO" id="GO:0006631">
    <property type="term" value="P:fatty acid metabolic process"/>
    <property type="evidence" value="ECO:0007669"/>
    <property type="project" value="UniProtKB-KW"/>
</dbReference>
<evidence type="ECO:0000256" key="14">
    <source>
        <dbReference type="ARBA" id="ARBA00047337"/>
    </source>
</evidence>
<dbReference type="FunFam" id="3.40.50.1820:FF:000276">
    <property type="entry name" value="Acyl-protein thioesterase 1"/>
    <property type="match status" value="1"/>
</dbReference>
<dbReference type="InParanoid" id="A0A163JAK1"/>
<keyword evidence="17" id="KW-1185">Reference proteome</keyword>
<name>A0A163JAK1_ABSGL</name>
<keyword evidence="11" id="KW-0539">Nucleus</keyword>
<dbReference type="OMA" id="LMFRTYN"/>
<evidence type="ECO:0000256" key="11">
    <source>
        <dbReference type="ARBA" id="ARBA00023242"/>
    </source>
</evidence>
<evidence type="ECO:0000256" key="4">
    <source>
        <dbReference type="ARBA" id="ARBA00012423"/>
    </source>
</evidence>
<proteinExistence type="inferred from homology"/>
<gene>
    <name evidence="16" type="primary">ABSGL_03599.1 scaffold 4609</name>
</gene>
<evidence type="ECO:0000256" key="2">
    <source>
        <dbReference type="ARBA" id="ARBA00004496"/>
    </source>
</evidence>
<dbReference type="STRING" id="4829.A0A163JAK1"/>
<protein>
    <recommendedName>
        <fullName evidence="5">Acyl-protein thioesterase 1</fullName>
        <ecNumber evidence="4">3.1.2.22</ecNumber>
    </recommendedName>
    <alternativeName>
        <fullName evidence="13">Palmitoyl-protein hydrolase</fullName>
    </alternativeName>
</protein>
<evidence type="ECO:0000313" key="17">
    <source>
        <dbReference type="Proteomes" id="UP000078561"/>
    </source>
</evidence>
<dbReference type="Proteomes" id="UP000078561">
    <property type="component" value="Unassembled WGS sequence"/>
</dbReference>
<dbReference type="AlphaFoldDB" id="A0A163JAK1"/>
<dbReference type="PANTHER" id="PTHR10655">
    <property type="entry name" value="LYSOPHOSPHOLIPASE-RELATED"/>
    <property type="match status" value="1"/>
</dbReference>
<sequence>MASKLTSVVIGAKAKHTATVVFLHGLGDSGHGWSFLGDELSSLLPHVKWVMPNAPTVPITINGGYRMPAWFDIIGSDKSNTKQQDQKGMMASVSSVNQLIRQEVDGGIPSDRIIVGGFSQGGVMSLLTGLTADYKLAGIIGCSCWLTMADQIKSIASESNKKTPFLMCHGDQDTMVQLGLGEESADKLKVLGYDVTFKKYLGLAHSASPAEIQDIATFIKDRLP</sequence>
<comment type="similarity">
    <text evidence="3">Belongs to the AB hydrolase superfamily. AB hydrolase 2 family.</text>
</comment>
<keyword evidence="6" id="KW-0719">Serine esterase</keyword>
<evidence type="ECO:0000256" key="1">
    <source>
        <dbReference type="ARBA" id="ARBA00004123"/>
    </source>
</evidence>
<evidence type="ECO:0000259" key="15">
    <source>
        <dbReference type="Pfam" id="PF02230"/>
    </source>
</evidence>
<keyword evidence="7" id="KW-0963">Cytoplasm</keyword>
<dbReference type="InterPro" id="IPR029058">
    <property type="entry name" value="AB_hydrolase_fold"/>
</dbReference>
<dbReference type="SUPFAM" id="SSF53474">
    <property type="entry name" value="alpha/beta-Hydrolases"/>
    <property type="match status" value="1"/>
</dbReference>
<dbReference type="Pfam" id="PF02230">
    <property type="entry name" value="Abhydrolase_2"/>
    <property type="match status" value="1"/>
</dbReference>
<keyword evidence="8" id="KW-0378">Hydrolase</keyword>
<evidence type="ECO:0000256" key="6">
    <source>
        <dbReference type="ARBA" id="ARBA00022487"/>
    </source>
</evidence>
<evidence type="ECO:0000313" key="16">
    <source>
        <dbReference type="EMBL" id="SAL98072.1"/>
    </source>
</evidence>
<reference evidence="16" key="1">
    <citation type="submission" date="2016-04" db="EMBL/GenBank/DDBJ databases">
        <authorList>
            <person name="Evans L.H."/>
            <person name="Alamgir A."/>
            <person name="Owens N."/>
            <person name="Weber N.D."/>
            <person name="Virtaneva K."/>
            <person name="Barbian K."/>
            <person name="Babar A."/>
            <person name="Rosenke K."/>
        </authorList>
    </citation>
    <scope>NUCLEOTIDE SEQUENCE [LARGE SCALE GENOMIC DNA]</scope>
    <source>
        <strain evidence="16">CBS 101.48</strain>
    </source>
</reference>
<dbReference type="InterPro" id="IPR050565">
    <property type="entry name" value="LYPA1-2/EST-like"/>
</dbReference>
<evidence type="ECO:0000256" key="13">
    <source>
        <dbReference type="ARBA" id="ARBA00031195"/>
    </source>
</evidence>
<evidence type="ECO:0000256" key="8">
    <source>
        <dbReference type="ARBA" id="ARBA00022801"/>
    </source>
</evidence>
<dbReference type="GO" id="GO:0008474">
    <property type="term" value="F:palmitoyl-(protein) hydrolase activity"/>
    <property type="evidence" value="ECO:0007669"/>
    <property type="project" value="UniProtKB-EC"/>
</dbReference>
<comment type="catalytic activity">
    <reaction evidence="14">
        <text>S-hexadecanoyl-L-cysteinyl-[protein] + H2O = L-cysteinyl-[protein] + hexadecanoate + H(+)</text>
        <dbReference type="Rhea" id="RHEA:19233"/>
        <dbReference type="Rhea" id="RHEA-COMP:10131"/>
        <dbReference type="Rhea" id="RHEA-COMP:11032"/>
        <dbReference type="ChEBI" id="CHEBI:7896"/>
        <dbReference type="ChEBI" id="CHEBI:15377"/>
        <dbReference type="ChEBI" id="CHEBI:15378"/>
        <dbReference type="ChEBI" id="CHEBI:29950"/>
        <dbReference type="ChEBI" id="CHEBI:74151"/>
        <dbReference type="EC" id="3.1.2.22"/>
    </reaction>
</comment>
<dbReference type="InterPro" id="IPR003140">
    <property type="entry name" value="PLipase/COase/thioEstase"/>
</dbReference>
<evidence type="ECO:0000256" key="10">
    <source>
        <dbReference type="ARBA" id="ARBA00023098"/>
    </source>
</evidence>
<accession>A0A163JAK1</accession>
<dbReference type="GO" id="GO:0005737">
    <property type="term" value="C:cytoplasm"/>
    <property type="evidence" value="ECO:0007669"/>
    <property type="project" value="UniProtKB-SubCell"/>
</dbReference>
<keyword evidence="10" id="KW-0443">Lipid metabolism</keyword>
<comment type="function">
    <text evidence="12">Hydrolyzes fatty acids from S-acylated cysteine residues in proteins with a strong preference for palmitoylated G-alpha proteins over other acyl substrates. Mediates the deacylation of G-alpha proteins such as GPA1 in vivo, but has weak or no activity toward palmitoylated Ras proteins. Has weak lysophospholipase activity in vitro; however such activity may not exist in vivo.</text>
</comment>
<comment type="subcellular location">
    <subcellularLocation>
        <location evidence="2">Cytoplasm</location>
    </subcellularLocation>
    <subcellularLocation>
        <location evidence="1">Nucleus</location>
    </subcellularLocation>
</comment>
<evidence type="ECO:0000256" key="12">
    <source>
        <dbReference type="ARBA" id="ARBA00029392"/>
    </source>
</evidence>
<evidence type="ECO:0000256" key="9">
    <source>
        <dbReference type="ARBA" id="ARBA00022832"/>
    </source>
</evidence>
<keyword evidence="9" id="KW-0276">Fatty acid metabolism</keyword>
<evidence type="ECO:0000256" key="7">
    <source>
        <dbReference type="ARBA" id="ARBA00022490"/>
    </source>
</evidence>
<dbReference type="Gene3D" id="3.40.50.1820">
    <property type="entry name" value="alpha/beta hydrolase"/>
    <property type="match status" value="1"/>
</dbReference>
<dbReference type="GO" id="GO:0052689">
    <property type="term" value="F:carboxylic ester hydrolase activity"/>
    <property type="evidence" value="ECO:0007669"/>
    <property type="project" value="UniProtKB-KW"/>
</dbReference>
<dbReference type="GO" id="GO:0005634">
    <property type="term" value="C:nucleus"/>
    <property type="evidence" value="ECO:0007669"/>
    <property type="project" value="UniProtKB-SubCell"/>
</dbReference>
<dbReference type="EMBL" id="LT552047">
    <property type="protein sequence ID" value="SAL98072.1"/>
    <property type="molecule type" value="Genomic_DNA"/>
</dbReference>
<dbReference type="FunCoup" id="A0A163JAK1">
    <property type="interactions" value="554"/>
</dbReference>
<evidence type="ECO:0000256" key="3">
    <source>
        <dbReference type="ARBA" id="ARBA00006499"/>
    </source>
</evidence>
<dbReference type="EC" id="3.1.2.22" evidence="4"/>
<evidence type="ECO:0000256" key="5">
    <source>
        <dbReference type="ARBA" id="ARBA00014923"/>
    </source>
</evidence>
<organism evidence="16">
    <name type="scientific">Absidia glauca</name>
    <name type="common">Pin mould</name>
    <dbReference type="NCBI Taxonomy" id="4829"/>
    <lineage>
        <taxon>Eukaryota</taxon>
        <taxon>Fungi</taxon>
        <taxon>Fungi incertae sedis</taxon>
        <taxon>Mucoromycota</taxon>
        <taxon>Mucoromycotina</taxon>
        <taxon>Mucoromycetes</taxon>
        <taxon>Mucorales</taxon>
        <taxon>Cunninghamellaceae</taxon>
        <taxon>Absidia</taxon>
    </lineage>
</organism>